<reference evidence="1" key="1">
    <citation type="submission" date="2021-06" db="EMBL/GenBank/DDBJ databases">
        <authorList>
            <person name="Kallberg Y."/>
            <person name="Tangrot J."/>
            <person name="Rosling A."/>
        </authorList>
    </citation>
    <scope>NUCLEOTIDE SEQUENCE</scope>
    <source>
        <strain evidence="1">CL356</strain>
    </source>
</reference>
<evidence type="ECO:0000313" key="1">
    <source>
        <dbReference type="EMBL" id="CAG8600458.1"/>
    </source>
</evidence>
<protein>
    <submittedName>
        <fullName evidence="1">1225_t:CDS:1</fullName>
    </submittedName>
</protein>
<accession>A0ACA9MPK2</accession>
<comment type="caution">
    <text evidence="1">The sequence shown here is derived from an EMBL/GenBank/DDBJ whole genome shotgun (WGS) entry which is preliminary data.</text>
</comment>
<dbReference type="EMBL" id="CAJVPT010013971">
    <property type="protein sequence ID" value="CAG8600458.1"/>
    <property type="molecule type" value="Genomic_DNA"/>
</dbReference>
<gene>
    <name evidence="1" type="ORF">ACOLOM_LOCUS6660</name>
</gene>
<evidence type="ECO:0000313" key="2">
    <source>
        <dbReference type="Proteomes" id="UP000789525"/>
    </source>
</evidence>
<name>A0ACA9MPK2_9GLOM</name>
<organism evidence="1 2">
    <name type="scientific">Acaulospora colombiana</name>
    <dbReference type="NCBI Taxonomy" id="27376"/>
    <lineage>
        <taxon>Eukaryota</taxon>
        <taxon>Fungi</taxon>
        <taxon>Fungi incertae sedis</taxon>
        <taxon>Mucoromycota</taxon>
        <taxon>Glomeromycotina</taxon>
        <taxon>Glomeromycetes</taxon>
        <taxon>Diversisporales</taxon>
        <taxon>Acaulosporaceae</taxon>
        <taxon>Acaulospora</taxon>
    </lineage>
</organism>
<sequence length="242" mass="26202">MNGALRVSSDHETLAMGATGANDGVDVPEQVLFTLRLSSHQTTLATRPVRARNIVRGVGWDEYLGIYSTFGEIDLNLETDRPMDRPDTPHHVRTSVIAGVLLLIGNLAASGCVAKPVLSLGSDLRESSPEGLYTNLQFYPLLLALWATSLPVVKAQQGLIQNVTVSSADPRIQYTPTNEWFPAVVTSSVDGSTLSFMQSVVFNASVAFTITGESRIASINILTKFVIFSCLSCMRITLMIAR</sequence>
<proteinExistence type="predicted"/>
<keyword evidence="2" id="KW-1185">Reference proteome</keyword>
<dbReference type="Proteomes" id="UP000789525">
    <property type="component" value="Unassembled WGS sequence"/>
</dbReference>